<organism evidence="7 8">
    <name type="scientific">Wickerhamomyces pijperi</name>
    <name type="common">Yeast</name>
    <name type="synonym">Pichia pijperi</name>
    <dbReference type="NCBI Taxonomy" id="599730"/>
    <lineage>
        <taxon>Eukaryota</taxon>
        <taxon>Fungi</taxon>
        <taxon>Dikarya</taxon>
        <taxon>Ascomycota</taxon>
        <taxon>Saccharomycotina</taxon>
        <taxon>Saccharomycetes</taxon>
        <taxon>Phaffomycetales</taxon>
        <taxon>Wickerhamomycetaceae</taxon>
        <taxon>Wickerhamomyces</taxon>
    </lineage>
</organism>
<dbReference type="GO" id="GO:0015171">
    <property type="term" value="F:amino acid transmembrane transporter activity"/>
    <property type="evidence" value="ECO:0007669"/>
    <property type="project" value="TreeGrafter"/>
</dbReference>
<dbReference type="PANTHER" id="PTHR43341:SF4">
    <property type="entry name" value="ARGININE PERMEASE CAN1-RELATED"/>
    <property type="match status" value="1"/>
</dbReference>
<dbReference type="AlphaFoldDB" id="A0A9P8Q0F2"/>
<evidence type="ECO:0000256" key="5">
    <source>
        <dbReference type="SAM" id="Phobius"/>
    </source>
</evidence>
<feature type="transmembrane region" description="Helical" evidence="5">
    <location>
        <begin position="20"/>
        <end position="41"/>
    </location>
</feature>
<dbReference type="Proteomes" id="UP000774326">
    <property type="component" value="Unassembled WGS sequence"/>
</dbReference>
<evidence type="ECO:0000259" key="6">
    <source>
        <dbReference type="Pfam" id="PF00324"/>
    </source>
</evidence>
<evidence type="ECO:0000256" key="3">
    <source>
        <dbReference type="ARBA" id="ARBA00022989"/>
    </source>
</evidence>
<name>A0A9P8Q0F2_WICPI</name>
<keyword evidence="4 5" id="KW-0472">Membrane</keyword>
<feature type="domain" description="Amino acid permease/ SLC12A" evidence="6">
    <location>
        <begin position="4"/>
        <end position="74"/>
    </location>
</feature>
<keyword evidence="3 5" id="KW-1133">Transmembrane helix</keyword>
<keyword evidence="8" id="KW-1185">Reference proteome</keyword>
<gene>
    <name evidence="7" type="ORF">WICPIJ_007333</name>
</gene>
<dbReference type="EMBL" id="JAEUBG010004298">
    <property type="protein sequence ID" value="KAH3681731.1"/>
    <property type="molecule type" value="Genomic_DNA"/>
</dbReference>
<dbReference type="GO" id="GO:0016020">
    <property type="term" value="C:membrane"/>
    <property type="evidence" value="ECO:0007669"/>
    <property type="project" value="UniProtKB-SubCell"/>
</dbReference>
<dbReference type="PANTHER" id="PTHR43341">
    <property type="entry name" value="AMINO ACID PERMEASE"/>
    <property type="match status" value="1"/>
</dbReference>
<evidence type="ECO:0000256" key="2">
    <source>
        <dbReference type="ARBA" id="ARBA00022692"/>
    </source>
</evidence>
<proteinExistence type="predicted"/>
<comment type="subcellular location">
    <subcellularLocation>
        <location evidence="1">Membrane</location>
        <topology evidence="1">Multi-pass membrane protein</topology>
    </subcellularLocation>
</comment>
<dbReference type="Pfam" id="PF00324">
    <property type="entry name" value="AA_permease"/>
    <property type="match status" value="1"/>
</dbReference>
<accession>A0A9P8Q0F2</accession>
<evidence type="ECO:0000256" key="1">
    <source>
        <dbReference type="ARBA" id="ARBA00004141"/>
    </source>
</evidence>
<evidence type="ECO:0000313" key="7">
    <source>
        <dbReference type="EMBL" id="KAH3681731.1"/>
    </source>
</evidence>
<protein>
    <recommendedName>
        <fullName evidence="6">Amino acid permease/ SLC12A domain-containing protein</fullName>
    </recommendedName>
</protein>
<evidence type="ECO:0000313" key="8">
    <source>
        <dbReference type="Proteomes" id="UP000774326"/>
    </source>
</evidence>
<sequence length="115" mass="13838">MQCLKSRGISRDDLPFKAKFMPYAAYYSAFFVFIIIFIQGYEVFFNFNVSDFFTAYISVILMVVFWLIAQLCYREVLLLPLDKIDIDSDRREIDDIVWEEEEPKNLWEKFWAFIA</sequence>
<feature type="transmembrane region" description="Helical" evidence="5">
    <location>
        <begin position="53"/>
        <end position="73"/>
    </location>
</feature>
<comment type="caution">
    <text evidence="7">The sequence shown here is derived from an EMBL/GenBank/DDBJ whole genome shotgun (WGS) entry which is preliminary data.</text>
</comment>
<keyword evidence="2 5" id="KW-0812">Transmembrane</keyword>
<evidence type="ECO:0000256" key="4">
    <source>
        <dbReference type="ARBA" id="ARBA00023136"/>
    </source>
</evidence>
<reference evidence="7" key="2">
    <citation type="submission" date="2021-01" db="EMBL/GenBank/DDBJ databases">
        <authorList>
            <person name="Schikora-Tamarit M.A."/>
        </authorList>
    </citation>
    <scope>NUCLEOTIDE SEQUENCE</scope>
    <source>
        <strain evidence="7">CBS2887</strain>
    </source>
</reference>
<reference evidence="7" key="1">
    <citation type="journal article" date="2021" name="Open Biol.">
        <title>Shared evolutionary footprints suggest mitochondrial oxidative damage underlies multiple complex I losses in fungi.</title>
        <authorList>
            <person name="Schikora-Tamarit M.A."/>
            <person name="Marcet-Houben M."/>
            <person name="Nosek J."/>
            <person name="Gabaldon T."/>
        </authorList>
    </citation>
    <scope>NUCLEOTIDE SEQUENCE</scope>
    <source>
        <strain evidence="7">CBS2887</strain>
    </source>
</reference>
<dbReference type="InterPro" id="IPR050524">
    <property type="entry name" value="APC_YAT"/>
</dbReference>
<dbReference type="InterPro" id="IPR004841">
    <property type="entry name" value="AA-permease/SLC12A_dom"/>
</dbReference>
<dbReference type="OrthoDB" id="3900342at2759"/>